<dbReference type="GO" id="GO:0004521">
    <property type="term" value="F:RNA endonuclease activity"/>
    <property type="evidence" value="ECO:0007669"/>
    <property type="project" value="InterPro"/>
</dbReference>
<keyword evidence="3 9" id="KW-0540">Nuclease</keyword>
<keyword evidence="6 9" id="KW-0378">Hydrolase</keyword>
<dbReference type="GO" id="GO:0046872">
    <property type="term" value="F:metal ion binding"/>
    <property type="evidence" value="ECO:0007669"/>
    <property type="project" value="UniProtKB-UniRule"/>
</dbReference>
<evidence type="ECO:0000256" key="4">
    <source>
        <dbReference type="ARBA" id="ARBA00022723"/>
    </source>
</evidence>
<evidence type="ECO:0000256" key="7">
    <source>
        <dbReference type="ARBA" id="ARBA00022842"/>
    </source>
</evidence>
<dbReference type="InterPro" id="IPR019199">
    <property type="entry name" value="Virulence_VapD/CRISPR_Cas2"/>
</dbReference>
<dbReference type="InterPro" id="IPR021127">
    <property type="entry name" value="CRISPR_associated_Cas2"/>
</dbReference>
<comment type="cofactor">
    <cofactor evidence="1 9">
        <name>Mg(2+)</name>
        <dbReference type="ChEBI" id="CHEBI:18420"/>
    </cofactor>
</comment>
<evidence type="ECO:0000256" key="1">
    <source>
        <dbReference type="ARBA" id="ARBA00001946"/>
    </source>
</evidence>
<keyword evidence="4 9" id="KW-0479">Metal-binding</keyword>
<accession>A0A173WGW6</accession>
<dbReference type="EMBL" id="CYYR01000001">
    <property type="protein sequence ID" value="CUN38206.1"/>
    <property type="molecule type" value="Genomic_DNA"/>
</dbReference>
<organism evidence="10 11">
    <name type="scientific">Roseburia inulinivorans</name>
    <dbReference type="NCBI Taxonomy" id="360807"/>
    <lineage>
        <taxon>Bacteria</taxon>
        <taxon>Bacillati</taxon>
        <taxon>Bacillota</taxon>
        <taxon>Clostridia</taxon>
        <taxon>Lachnospirales</taxon>
        <taxon>Lachnospiraceae</taxon>
        <taxon>Roseburia</taxon>
    </lineage>
</organism>
<reference evidence="10 11" key="1">
    <citation type="submission" date="2015-09" db="EMBL/GenBank/DDBJ databases">
        <authorList>
            <consortium name="Pathogen Informatics"/>
        </authorList>
    </citation>
    <scope>NUCLEOTIDE SEQUENCE [LARGE SCALE GENOMIC DNA]</scope>
    <source>
        <strain evidence="10 11">2789STDY5608835</strain>
    </source>
</reference>
<dbReference type="EC" id="3.1.-.-" evidence="9"/>
<evidence type="ECO:0000313" key="10">
    <source>
        <dbReference type="EMBL" id="CUN38206.1"/>
    </source>
</evidence>
<comment type="similarity">
    <text evidence="2 9">Belongs to the CRISPR-associated endoribonuclease Cas2 protein family.</text>
</comment>
<evidence type="ECO:0000256" key="3">
    <source>
        <dbReference type="ARBA" id="ARBA00022722"/>
    </source>
</evidence>
<name>A0A173WGW6_9FIRM</name>
<dbReference type="Proteomes" id="UP000095395">
    <property type="component" value="Unassembled WGS sequence"/>
</dbReference>
<proteinExistence type="inferred from homology"/>
<evidence type="ECO:0000256" key="5">
    <source>
        <dbReference type="ARBA" id="ARBA00022759"/>
    </source>
</evidence>
<evidence type="ECO:0000313" key="11">
    <source>
        <dbReference type="Proteomes" id="UP000095395"/>
    </source>
</evidence>
<comment type="subunit">
    <text evidence="9">Homodimer, forms a heterotetramer with a Cas1 homodimer.</text>
</comment>
<dbReference type="GO" id="GO:0043571">
    <property type="term" value="P:maintenance of CRISPR repeat elements"/>
    <property type="evidence" value="ECO:0007669"/>
    <property type="project" value="UniProtKB-UniRule"/>
</dbReference>
<sequence length="107" mass="12559">MAGFRFMRMIVFFDLPAITVEEKRHYRQFRKLLIKNGFVMLQESVYCKMITSPSVENSVKLLIHKNKPPQGLVQILTVTEKQFVKMDYVVGEYTSDVIDTEERLVIL</sequence>
<dbReference type="AlphaFoldDB" id="A0A173WGW6"/>
<feature type="binding site" evidence="9">
    <location>
        <position position="14"/>
    </location>
    <ligand>
        <name>Mg(2+)</name>
        <dbReference type="ChEBI" id="CHEBI:18420"/>
        <note>catalytic</note>
    </ligand>
</feature>
<keyword evidence="7 9" id="KW-0460">Magnesium</keyword>
<dbReference type="GO" id="GO:0051607">
    <property type="term" value="P:defense response to virus"/>
    <property type="evidence" value="ECO:0007669"/>
    <property type="project" value="UniProtKB-UniRule"/>
</dbReference>
<evidence type="ECO:0000256" key="6">
    <source>
        <dbReference type="ARBA" id="ARBA00022801"/>
    </source>
</evidence>
<dbReference type="NCBIfam" id="TIGR01573">
    <property type="entry name" value="cas2"/>
    <property type="match status" value="1"/>
</dbReference>
<evidence type="ECO:0000256" key="8">
    <source>
        <dbReference type="ARBA" id="ARBA00023118"/>
    </source>
</evidence>
<gene>
    <name evidence="9" type="primary">cas2</name>
    <name evidence="10" type="ORF">ERS852392_00195</name>
</gene>
<evidence type="ECO:0000256" key="2">
    <source>
        <dbReference type="ARBA" id="ARBA00009959"/>
    </source>
</evidence>
<keyword evidence="5 9" id="KW-0255">Endonuclease</keyword>
<dbReference type="HAMAP" id="MF_01471">
    <property type="entry name" value="Cas2"/>
    <property type="match status" value="1"/>
</dbReference>
<evidence type="ECO:0000256" key="9">
    <source>
        <dbReference type="HAMAP-Rule" id="MF_01471"/>
    </source>
</evidence>
<dbReference type="SUPFAM" id="SSF143430">
    <property type="entry name" value="TTP0101/SSO1404-like"/>
    <property type="match status" value="1"/>
</dbReference>
<protein>
    <recommendedName>
        <fullName evidence="9">CRISPR-associated endoribonuclease Cas2</fullName>
        <ecNumber evidence="9">3.1.-.-</ecNumber>
    </recommendedName>
</protein>
<dbReference type="GO" id="GO:0016787">
    <property type="term" value="F:hydrolase activity"/>
    <property type="evidence" value="ECO:0007669"/>
    <property type="project" value="UniProtKB-KW"/>
</dbReference>
<dbReference type="Pfam" id="PF09827">
    <property type="entry name" value="CRISPR_Cas2"/>
    <property type="match status" value="1"/>
</dbReference>
<comment type="function">
    <text evidence="9">CRISPR (clustered regularly interspaced short palindromic repeat), is an adaptive immune system that provides protection against mobile genetic elements (viruses, transposable elements and conjugative plasmids). CRISPR clusters contain sequences complementary to antecedent mobile elements and target invading nucleic acids. CRISPR clusters are transcribed and processed into CRISPR RNA (crRNA). Functions as a ssRNA-specific endoribonuclease. Involved in the integration of spacer DNA into the CRISPR cassette.</text>
</comment>
<keyword evidence="8 9" id="KW-0051">Antiviral defense</keyword>